<evidence type="ECO:0000313" key="3">
    <source>
        <dbReference type="EMBL" id="PYF70631.1"/>
    </source>
</evidence>
<dbReference type="InterPro" id="IPR032185">
    <property type="entry name" value="DUF5017"/>
</dbReference>
<feature type="chain" id="PRO_5016388750" evidence="1">
    <location>
        <begin position="18"/>
        <end position="298"/>
    </location>
</feature>
<protein>
    <submittedName>
        <fullName evidence="3">Uncharacterized protein DUF5017</fullName>
    </submittedName>
</protein>
<keyword evidence="4" id="KW-1185">Reference proteome</keyword>
<comment type="caution">
    <text evidence="3">The sequence shown here is derived from an EMBL/GenBank/DDBJ whole genome shotgun (WGS) entry which is preliminary data.</text>
</comment>
<dbReference type="Pfam" id="PF16409">
    <property type="entry name" value="DUF5017"/>
    <property type="match status" value="1"/>
</dbReference>
<evidence type="ECO:0000259" key="2">
    <source>
        <dbReference type="Pfam" id="PF16409"/>
    </source>
</evidence>
<organism evidence="3 4">
    <name type="scientific">Pedobacter nutrimenti</name>
    <dbReference type="NCBI Taxonomy" id="1241337"/>
    <lineage>
        <taxon>Bacteria</taxon>
        <taxon>Pseudomonadati</taxon>
        <taxon>Bacteroidota</taxon>
        <taxon>Sphingobacteriia</taxon>
        <taxon>Sphingobacteriales</taxon>
        <taxon>Sphingobacteriaceae</taxon>
        <taxon>Pedobacter</taxon>
    </lineage>
</organism>
<feature type="signal peptide" evidence="1">
    <location>
        <begin position="1"/>
        <end position="17"/>
    </location>
</feature>
<dbReference type="Gene3D" id="2.60.120.200">
    <property type="match status" value="1"/>
</dbReference>
<proteinExistence type="predicted"/>
<dbReference type="PROSITE" id="PS51257">
    <property type="entry name" value="PROKAR_LIPOPROTEIN"/>
    <property type="match status" value="1"/>
</dbReference>
<keyword evidence="1" id="KW-0732">Signal</keyword>
<dbReference type="Proteomes" id="UP000248198">
    <property type="component" value="Unassembled WGS sequence"/>
</dbReference>
<dbReference type="AlphaFoldDB" id="A0A318U862"/>
<reference evidence="3 4" key="1">
    <citation type="submission" date="2018-06" db="EMBL/GenBank/DDBJ databases">
        <title>Genomic Encyclopedia of Archaeal and Bacterial Type Strains, Phase II (KMG-II): from individual species to whole genera.</title>
        <authorList>
            <person name="Goeker M."/>
        </authorList>
    </citation>
    <scope>NUCLEOTIDE SEQUENCE [LARGE SCALE GENOMIC DNA]</scope>
    <source>
        <strain evidence="3 4">DSM 27372</strain>
    </source>
</reference>
<sequence length="298" mass="32161">MKNFYFLVICLLFAACAKDPAPEAPLLEVTLGQAEYSPGQDVKFNLKTASGLITFYSGEVGNDYTFKTGRIVEKGDLSLKFASNVNNGTQQNQFSVLVSTDFKGIPTIEQVKAATWTDVTSRVTLATNATFVNTSANLTDLVVDGKPIYIAFRYTTAPQAANGKQRTWTVNNLTLKSNTSIGLVDLGDNSNSGFQLINEGAVDPGRSSVSTSAIILRGNDVNTEARTVTWAISKGFDAGKADKGPDKGLPVKSYLDAEISSYTYRYSKPGTYKATFVAANFTIYGNKEVVKTIDVTVK</sequence>
<dbReference type="NCBIfam" id="NF038128">
    <property type="entry name" value="choice_anch_J"/>
    <property type="match status" value="1"/>
</dbReference>
<dbReference type="RefSeq" id="WP_170123378.1">
    <property type="nucleotide sequence ID" value="NZ_QKLU01000008.1"/>
</dbReference>
<accession>A0A318U862</accession>
<gene>
    <name evidence="3" type="ORF">B0O44_10857</name>
</gene>
<evidence type="ECO:0000256" key="1">
    <source>
        <dbReference type="SAM" id="SignalP"/>
    </source>
</evidence>
<feature type="domain" description="DUF5017" evidence="2">
    <location>
        <begin position="15"/>
        <end position="182"/>
    </location>
</feature>
<evidence type="ECO:0000313" key="4">
    <source>
        <dbReference type="Proteomes" id="UP000248198"/>
    </source>
</evidence>
<dbReference type="EMBL" id="QKLU01000008">
    <property type="protein sequence ID" value="PYF70631.1"/>
    <property type="molecule type" value="Genomic_DNA"/>
</dbReference>
<name>A0A318U862_9SPHI</name>